<gene>
    <name evidence="5" type="ORF">EN45_019240</name>
</gene>
<dbReference type="Pfam" id="PF03221">
    <property type="entry name" value="HTH_Tnp_Tc5"/>
    <property type="match status" value="1"/>
</dbReference>
<evidence type="ECO:0000313" key="5">
    <source>
        <dbReference type="EMBL" id="KZN91783.1"/>
    </source>
</evidence>
<evidence type="ECO:0000256" key="2">
    <source>
        <dbReference type="SAM" id="Coils"/>
    </source>
</evidence>
<feature type="region of interest" description="Disordered" evidence="3">
    <location>
        <begin position="219"/>
        <end position="277"/>
    </location>
</feature>
<feature type="compositionally biased region" description="Polar residues" evidence="3">
    <location>
        <begin position="154"/>
        <end position="163"/>
    </location>
</feature>
<organism evidence="5">
    <name type="scientific">Penicillium chrysogenum</name>
    <name type="common">Penicillium notatum</name>
    <dbReference type="NCBI Taxonomy" id="5076"/>
    <lineage>
        <taxon>Eukaryota</taxon>
        <taxon>Fungi</taxon>
        <taxon>Dikarya</taxon>
        <taxon>Ascomycota</taxon>
        <taxon>Pezizomycotina</taxon>
        <taxon>Eurotiomycetes</taxon>
        <taxon>Eurotiomycetidae</taxon>
        <taxon>Eurotiales</taxon>
        <taxon>Aspergillaceae</taxon>
        <taxon>Penicillium</taxon>
        <taxon>Penicillium chrysogenum species complex</taxon>
    </lineage>
</organism>
<dbReference type="InterPro" id="IPR006600">
    <property type="entry name" value="HTH_CenpB_DNA-bd_dom"/>
</dbReference>
<dbReference type="PROSITE" id="PS51253">
    <property type="entry name" value="HTH_CENPB"/>
    <property type="match status" value="1"/>
</dbReference>
<dbReference type="AlphaFoldDB" id="A0A167WL28"/>
<protein>
    <recommendedName>
        <fullName evidence="4">HTH CENPB-type domain-containing protein</fullName>
    </recommendedName>
</protein>
<evidence type="ECO:0000256" key="1">
    <source>
        <dbReference type="ARBA" id="ARBA00023125"/>
    </source>
</evidence>
<dbReference type="Proteomes" id="UP000076449">
    <property type="component" value="Chromosome I"/>
</dbReference>
<feature type="domain" description="HTH CENPB-type" evidence="4">
    <location>
        <begin position="53"/>
        <end position="123"/>
    </location>
</feature>
<accession>A0A167WL28</accession>
<dbReference type="PhylomeDB" id="A0A167WL28"/>
<dbReference type="GO" id="GO:0003677">
    <property type="term" value="F:DNA binding"/>
    <property type="evidence" value="ECO:0007669"/>
    <property type="project" value="UniProtKB-KW"/>
</dbReference>
<feature type="compositionally biased region" description="Polar residues" evidence="3">
    <location>
        <begin position="236"/>
        <end position="246"/>
    </location>
</feature>
<feature type="compositionally biased region" description="Basic and acidic residues" evidence="3">
    <location>
        <begin position="219"/>
        <end position="230"/>
    </location>
</feature>
<evidence type="ECO:0000256" key="3">
    <source>
        <dbReference type="SAM" id="MobiDB-lite"/>
    </source>
</evidence>
<evidence type="ECO:0000259" key="4">
    <source>
        <dbReference type="PROSITE" id="PS51253"/>
    </source>
</evidence>
<sequence>MSDQIEDVEIRTQQALTAYNQSDKPNLAKLAREFGITRGRLRSRVAGHQPHTTRIQPNKALNPMQEKALVSWVYALRDSHTLNTPELIERSANRLLKDAGSDRQVGRNWVYRFIKRLPPDIPFVSLKPAEKARLESESEGAPPRIFTPSPPPDISSSATNSPPDTVARVNKLNAKLIKDLENLENLNQQVKQHIQRSMDANSYLSQQIDLVKESLKKSQFHEEARNEPRNRKSILGASNSVLSPTRANRMITKRRDIDSKKRQRQQAKHAKELDDEA</sequence>
<dbReference type="EMBL" id="CM002798">
    <property type="protein sequence ID" value="KZN91783.1"/>
    <property type="molecule type" value="Genomic_DNA"/>
</dbReference>
<proteinExistence type="predicted"/>
<keyword evidence="1" id="KW-0238">DNA-binding</keyword>
<feature type="region of interest" description="Disordered" evidence="3">
    <location>
        <begin position="134"/>
        <end position="164"/>
    </location>
</feature>
<name>A0A167WL28_PENCH</name>
<reference evidence="5" key="1">
    <citation type="journal article" date="2014" name="Genome Announc.">
        <title>Complete sequencing and chromosome-scale genome assembly of the industrial progenitor strain P2niaD18 from the penicillin producer Penicillium chrysogenum.</title>
        <authorList>
            <person name="Specht T."/>
            <person name="Dahlmann T.A."/>
            <person name="Zadra I."/>
            <person name="Kurnsteiner H."/>
            <person name="Kuck U."/>
        </authorList>
    </citation>
    <scope>NUCLEOTIDE SEQUENCE [LARGE SCALE GENOMIC DNA]</scope>
    <source>
        <strain evidence="5">P2niaD18</strain>
    </source>
</reference>
<feature type="coiled-coil region" evidence="2">
    <location>
        <begin position="166"/>
        <end position="200"/>
    </location>
</feature>
<keyword evidence="2" id="KW-0175">Coiled coil</keyword>